<dbReference type="GO" id="GO:0005737">
    <property type="term" value="C:cytoplasm"/>
    <property type="evidence" value="ECO:0007669"/>
    <property type="project" value="UniProtKB-SubCell"/>
</dbReference>
<evidence type="ECO:0000256" key="19">
    <source>
        <dbReference type="SAM" id="MobiDB-lite"/>
    </source>
</evidence>
<dbReference type="OrthoDB" id="3512845at2759"/>
<dbReference type="AlphaFoldDB" id="A0A6A5R1D3"/>
<feature type="domain" description="HIT" evidence="20">
    <location>
        <begin position="87"/>
        <end position="221"/>
    </location>
</feature>
<evidence type="ECO:0000256" key="12">
    <source>
        <dbReference type="ARBA" id="ARBA00023242"/>
    </source>
</evidence>
<dbReference type="PANTHER" id="PTHR12486">
    <property type="entry name" value="APRATAXIN-RELATED"/>
    <property type="match status" value="1"/>
</dbReference>
<comment type="catalytic activity">
    <reaction evidence="13">
        <text>a 3'-end 2'-deoxyribonucleotide-3'-diphospho-5'-guanosine-DNA + H2O = a 3'-end 2'-deoxyribonucleotide 3'-phosphate-DNA + GMP + 2 H(+)</text>
        <dbReference type="Rhea" id="RHEA:52140"/>
        <dbReference type="Rhea" id="RHEA-COMP:13186"/>
        <dbReference type="Rhea" id="RHEA-COMP:13187"/>
        <dbReference type="ChEBI" id="CHEBI:15377"/>
        <dbReference type="ChEBI" id="CHEBI:15378"/>
        <dbReference type="ChEBI" id="CHEBI:58115"/>
        <dbReference type="ChEBI" id="CHEBI:136419"/>
        <dbReference type="ChEBI" id="CHEBI:136420"/>
        <dbReference type="EC" id="3.6.1.72"/>
    </reaction>
</comment>
<evidence type="ECO:0000256" key="1">
    <source>
        <dbReference type="ARBA" id="ARBA00004123"/>
    </source>
</evidence>
<dbReference type="GO" id="GO:0005634">
    <property type="term" value="C:nucleus"/>
    <property type="evidence" value="ECO:0007669"/>
    <property type="project" value="UniProtKB-SubCell"/>
</dbReference>
<dbReference type="Proteomes" id="UP000800096">
    <property type="component" value="Unassembled WGS sequence"/>
</dbReference>
<gene>
    <name evidence="22" type="ORF">BDU57DRAFT_50880</name>
</gene>
<evidence type="ECO:0000313" key="23">
    <source>
        <dbReference type="Proteomes" id="UP000800096"/>
    </source>
</evidence>
<dbReference type="InterPro" id="IPR036265">
    <property type="entry name" value="HIT-like_sf"/>
</dbReference>
<evidence type="ECO:0000256" key="2">
    <source>
        <dbReference type="ARBA" id="ARBA00004496"/>
    </source>
</evidence>
<accession>A0A6A5R1D3</accession>
<comment type="catalytic activity">
    <reaction evidence="15">
        <text>a 5'-end adenosine-5'-diphospho-5'-ribonucleoside-2'-deoxyribonucleotide-DNA + H2O = a 5'-end 5'-phospho-ribonucleoside-2'-deoxyribonucleotide-DNA + AMP + 2 H(+)</text>
        <dbReference type="Rhea" id="RHEA:52132"/>
        <dbReference type="Rhea" id="RHEA-COMP:13182"/>
        <dbReference type="Rhea" id="RHEA-COMP:13183"/>
        <dbReference type="ChEBI" id="CHEBI:15377"/>
        <dbReference type="ChEBI" id="CHEBI:15378"/>
        <dbReference type="ChEBI" id="CHEBI:136414"/>
        <dbReference type="ChEBI" id="CHEBI:136415"/>
        <dbReference type="ChEBI" id="CHEBI:456215"/>
        <dbReference type="EC" id="3.6.1.71"/>
    </reaction>
</comment>
<keyword evidence="7" id="KW-0227">DNA damage</keyword>
<dbReference type="GO" id="GO:0046872">
    <property type="term" value="F:metal ion binding"/>
    <property type="evidence" value="ECO:0007669"/>
    <property type="project" value="UniProtKB-KW"/>
</dbReference>
<protein>
    <recommendedName>
        <fullName evidence="17">Aprataxin-like protein</fullName>
        <ecNumber evidence="4">3.6.1.71</ecNumber>
        <ecNumber evidence="3">3.6.1.72</ecNumber>
    </recommendedName>
    <alternativeName>
        <fullName evidence="18">Hit family protein 3</fullName>
    </alternativeName>
</protein>
<dbReference type="InterPro" id="IPR011146">
    <property type="entry name" value="HIT-like"/>
</dbReference>
<dbReference type="Pfam" id="PF01230">
    <property type="entry name" value="HIT"/>
    <property type="match status" value="1"/>
</dbReference>
<evidence type="ECO:0000313" key="22">
    <source>
        <dbReference type="EMBL" id="KAF1921473.1"/>
    </source>
</evidence>
<reference evidence="22" key="1">
    <citation type="journal article" date="2020" name="Stud. Mycol.">
        <title>101 Dothideomycetes genomes: a test case for predicting lifestyles and emergence of pathogens.</title>
        <authorList>
            <person name="Haridas S."/>
            <person name="Albert R."/>
            <person name="Binder M."/>
            <person name="Bloem J."/>
            <person name="Labutti K."/>
            <person name="Salamov A."/>
            <person name="Andreopoulos B."/>
            <person name="Baker S."/>
            <person name="Barry K."/>
            <person name="Bills G."/>
            <person name="Bluhm B."/>
            <person name="Cannon C."/>
            <person name="Castanera R."/>
            <person name="Culley D."/>
            <person name="Daum C."/>
            <person name="Ezra D."/>
            <person name="Gonzalez J."/>
            <person name="Henrissat B."/>
            <person name="Kuo A."/>
            <person name="Liang C."/>
            <person name="Lipzen A."/>
            <person name="Lutzoni F."/>
            <person name="Magnuson J."/>
            <person name="Mondo S."/>
            <person name="Nolan M."/>
            <person name="Ohm R."/>
            <person name="Pangilinan J."/>
            <person name="Park H.-J."/>
            <person name="Ramirez L."/>
            <person name="Alfaro M."/>
            <person name="Sun H."/>
            <person name="Tritt A."/>
            <person name="Yoshinaga Y."/>
            <person name="Zwiers L.-H."/>
            <person name="Turgeon B."/>
            <person name="Goodwin S."/>
            <person name="Spatafora J."/>
            <person name="Crous P."/>
            <person name="Grigoriev I."/>
        </authorList>
    </citation>
    <scope>NUCLEOTIDE SEQUENCE</scope>
    <source>
        <strain evidence="22">HMLAC05119</strain>
    </source>
</reference>
<dbReference type="GO" id="GO:0000012">
    <property type="term" value="P:single strand break repair"/>
    <property type="evidence" value="ECO:0007669"/>
    <property type="project" value="TreeGrafter"/>
</dbReference>
<keyword evidence="12" id="KW-0539">Nucleus</keyword>
<evidence type="ECO:0000256" key="3">
    <source>
        <dbReference type="ARBA" id="ARBA00012495"/>
    </source>
</evidence>
<dbReference type="EC" id="3.6.1.71" evidence="4"/>
<evidence type="ECO:0000256" key="11">
    <source>
        <dbReference type="ARBA" id="ARBA00023204"/>
    </source>
</evidence>
<dbReference type="GO" id="GO:0003725">
    <property type="term" value="F:double-stranded RNA binding"/>
    <property type="evidence" value="ECO:0007669"/>
    <property type="project" value="TreeGrafter"/>
</dbReference>
<dbReference type="FunFam" id="3.30.428.10:FF:000017">
    <property type="entry name" value="Aprataxin-like protein"/>
    <property type="match status" value="1"/>
</dbReference>
<evidence type="ECO:0000256" key="15">
    <source>
        <dbReference type="ARBA" id="ARBA00044713"/>
    </source>
</evidence>
<dbReference type="EC" id="3.6.1.72" evidence="3"/>
<evidence type="ECO:0000256" key="10">
    <source>
        <dbReference type="ARBA" id="ARBA00023125"/>
    </source>
</evidence>
<feature type="region of interest" description="Disordered" evidence="19">
    <location>
        <begin position="39"/>
        <end position="58"/>
    </location>
</feature>
<organism evidence="22 23">
    <name type="scientific">Ampelomyces quisqualis</name>
    <name type="common">Powdery mildew agent</name>
    <dbReference type="NCBI Taxonomy" id="50730"/>
    <lineage>
        <taxon>Eukaryota</taxon>
        <taxon>Fungi</taxon>
        <taxon>Dikarya</taxon>
        <taxon>Ascomycota</taxon>
        <taxon>Pezizomycotina</taxon>
        <taxon>Dothideomycetes</taxon>
        <taxon>Pleosporomycetidae</taxon>
        <taxon>Pleosporales</taxon>
        <taxon>Pleosporineae</taxon>
        <taxon>Phaeosphaeriaceae</taxon>
        <taxon>Ampelomyces</taxon>
    </lineage>
</organism>
<evidence type="ECO:0000256" key="6">
    <source>
        <dbReference type="ARBA" id="ARBA00022723"/>
    </source>
</evidence>
<evidence type="ECO:0000256" key="4">
    <source>
        <dbReference type="ARBA" id="ARBA00012496"/>
    </source>
</evidence>
<evidence type="ECO:0000256" key="16">
    <source>
        <dbReference type="ARBA" id="ARBA00059438"/>
    </source>
</evidence>
<dbReference type="Gene3D" id="3.30.428.10">
    <property type="entry name" value="HIT-like"/>
    <property type="match status" value="1"/>
</dbReference>
<proteinExistence type="predicted"/>
<evidence type="ECO:0000256" key="8">
    <source>
        <dbReference type="ARBA" id="ARBA00022801"/>
    </source>
</evidence>
<keyword evidence="23" id="KW-1185">Reference proteome</keyword>
<dbReference type="GO" id="GO:0003697">
    <property type="term" value="F:single-stranded DNA binding"/>
    <property type="evidence" value="ECO:0007669"/>
    <property type="project" value="TreeGrafter"/>
</dbReference>
<dbReference type="InterPro" id="IPR032566">
    <property type="entry name" value="Znf-C2HE"/>
</dbReference>
<evidence type="ECO:0000256" key="18">
    <source>
        <dbReference type="ARBA" id="ARBA00076243"/>
    </source>
</evidence>
<keyword evidence="9" id="KW-0862">Zinc</keyword>
<comment type="function">
    <text evidence="16">DNA-binding protein involved in single-strand DNA break repair, double-strand DNA break repair and base excision repair. Resolves abortive DNA ligation intermediates formed either at base excision sites, or when DNA ligases attempt to repair non-ligatable breaks induced by reactive oxygen species. Catalyzes the release of adenylate groups covalently linked to 5'-phosphate termini, resulting in the production of 5'-phosphate termini that can be efficiently rejoined. Likewise, catalyzes the release of 3'-linked guanosine (DNAppG) and inosine (DNAppI) from DNA, but has higher specific activity with 5'-linked adenosine (AppDNA).</text>
</comment>
<keyword evidence="6" id="KW-0479">Metal-binding</keyword>
<evidence type="ECO:0000256" key="7">
    <source>
        <dbReference type="ARBA" id="ARBA00022763"/>
    </source>
</evidence>
<feature type="domain" description="Aprataxin C2HE/C2H2/C2HC zinc finger" evidence="21">
    <location>
        <begin position="236"/>
        <end position="290"/>
    </location>
</feature>
<evidence type="ECO:0000256" key="13">
    <source>
        <dbReference type="ARBA" id="ARBA00024601"/>
    </source>
</evidence>
<comment type="subcellular location">
    <subcellularLocation>
        <location evidence="2">Cytoplasm</location>
    </subcellularLocation>
    <subcellularLocation>
        <location evidence="1">Nucleus</location>
    </subcellularLocation>
</comment>
<dbReference type="GO" id="GO:0030983">
    <property type="term" value="F:mismatched DNA binding"/>
    <property type="evidence" value="ECO:0007669"/>
    <property type="project" value="TreeGrafter"/>
</dbReference>
<comment type="catalytic activity">
    <reaction evidence="14">
        <text>a 5'-end adenosine-5'-diphospho-5'-2'-deoxyribonucleoside-DNA + H2O = a 5'-end 5'-phospho-2'-deoxyribonucleoside-DNA + AMP + 2 H(+)</text>
        <dbReference type="Rhea" id="RHEA:52128"/>
        <dbReference type="Rhea" id="RHEA-COMP:13180"/>
        <dbReference type="Rhea" id="RHEA-COMP:13181"/>
        <dbReference type="ChEBI" id="CHEBI:15377"/>
        <dbReference type="ChEBI" id="CHEBI:15378"/>
        <dbReference type="ChEBI" id="CHEBI:136412"/>
        <dbReference type="ChEBI" id="CHEBI:136413"/>
        <dbReference type="ChEBI" id="CHEBI:456215"/>
        <dbReference type="EC" id="3.6.1.71"/>
    </reaction>
</comment>
<evidence type="ECO:0000259" key="20">
    <source>
        <dbReference type="Pfam" id="PF01230"/>
    </source>
</evidence>
<dbReference type="PANTHER" id="PTHR12486:SF4">
    <property type="entry name" value="APRATAXIN"/>
    <property type="match status" value="1"/>
</dbReference>
<dbReference type="GO" id="GO:0120108">
    <property type="term" value="F:DNA-3'-diphospho-5'-guanosine diphosphatase activity"/>
    <property type="evidence" value="ECO:0007669"/>
    <property type="project" value="UniProtKB-EC"/>
</dbReference>
<evidence type="ECO:0000256" key="14">
    <source>
        <dbReference type="ARBA" id="ARBA00044639"/>
    </source>
</evidence>
<keyword evidence="10" id="KW-0238">DNA-binding</keyword>
<feature type="compositionally biased region" description="Polar residues" evidence="19">
    <location>
        <begin position="1"/>
        <end position="10"/>
    </location>
</feature>
<sequence>MTTATSNGQQSHDEITIEPATGDTGNAPKTRPNAFTELMSAAKKPKPTAEDVAPSSSLEKAKNAITGWDPRNGLGAYLDRPETNPEGRIVEFDDDFVVIRDKFPKASVHLLLIPRKPEYYHQHPLHAFSEDAAFLAQVRERVQHVKRLAASELRRQFGLLSASDAPYQAALEDLMSSPSPPTPKQEAAMPSGRDWSSDIVAGLHTHPSMNHLHVHIFSRDMHSACMKHKKHYLSFNSTFLVQMDEFPLEKGSERFAPGNWHTWDMKCWRCGKNFGNKFAKLKLHIEEEFEAWKKE</sequence>
<evidence type="ECO:0000256" key="17">
    <source>
        <dbReference type="ARBA" id="ARBA00068941"/>
    </source>
</evidence>
<dbReference type="Pfam" id="PF16278">
    <property type="entry name" value="zf-C2HE"/>
    <property type="match status" value="1"/>
</dbReference>
<evidence type="ECO:0000259" key="21">
    <source>
        <dbReference type="Pfam" id="PF16278"/>
    </source>
</evidence>
<feature type="region of interest" description="Disordered" evidence="19">
    <location>
        <begin position="1"/>
        <end position="34"/>
    </location>
</feature>
<dbReference type="GO" id="GO:0033699">
    <property type="term" value="F:DNA 5'-adenosine monophosphate hydrolase activity"/>
    <property type="evidence" value="ECO:0007669"/>
    <property type="project" value="UniProtKB-EC"/>
</dbReference>
<evidence type="ECO:0000256" key="5">
    <source>
        <dbReference type="ARBA" id="ARBA00022490"/>
    </source>
</evidence>
<keyword evidence="5" id="KW-0963">Cytoplasm</keyword>
<keyword evidence="8" id="KW-0378">Hydrolase</keyword>
<name>A0A6A5R1D3_AMPQU</name>
<dbReference type="GO" id="GO:1990165">
    <property type="term" value="F:single-strand break-containing DNA binding"/>
    <property type="evidence" value="ECO:0007669"/>
    <property type="project" value="TreeGrafter"/>
</dbReference>
<dbReference type="EMBL" id="ML979132">
    <property type="protein sequence ID" value="KAF1921473.1"/>
    <property type="molecule type" value="Genomic_DNA"/>
</dbReference>
<dbReference type="SUPFAM" id="SSF54197">
    <property type="entry name" value="HIT-like"/>
    <property type="match status" value="1"/>
</dbReference>
<evidence type="ECO:0000256" key="9">
    <source>
        <dbReference type="ARBA" id="ARBA00022833"/>
    </source>
</evidence>
<keyword evidence="11" id="KW-0234">DNA repair</keyword>